<keyword evidence="1" id="KW-0472">Membrane</keyword>
<reference evidence="2" key="1">
    <citation type="submission" date="2020-01" db="EMBL/GenBank/DDBJ databases">
        <authorList>
            <person name="Richard D."/>
        </authorList>
    </citation>
    <scope>NUCLEOTIDE SEQUENCE</scope>
    <source>
        <strain evidence="2">JP541</strain>
    </source>
</reference>
<keyword evidence="1" id="KW-0812">Transmembrane</keyword>
<dbReference type="EMBL" id="JAABFR010001919">
    <property type="protein sequence ID" value="MBD4338997.1"/>
    <property type="molecule type" value="Genomic_DNA"/>
</dbReference>
<protein>
    <submittedName>
        <fullName evidence="2">Uncharacterized protein</fullName>
    </submittedName>
</protein>
<feature type="transmembrane region" description="Helical" evidence="1">
    <location>
        <begin position="60"/>
        <end position="78"/>
    </location>
</feature>
<dbReference type="Proteomes" id="UP000653002">
    <property type="component" value="Unassembled WGS sequence"/>
</dbReference>
<name>A0A8I0LA77_XANCI</name>
<organism evidence="2 3">
    <name type="scientific">Xanthomonas citri pv. citri</name>
    <dbReference type="NCBI Taxonomy" id="611301"/>
    <lineage>
        <taxon>Bacteria</taxon>
        <taxon>Pseudomonadati</taxon>
        <taxon>Pseudomonadota</taxon>
        <taxon>Gammaproteobacteria</taxon>
        <taxon>Lysobacterales</taxon>
        <taxon>Lysobacteraceae</taxon>
        <taxon>Xanthomonas</taxon>
    </lineage>
</organism>
<dbReference type="AlphaFoldDB" id="A0A8I0LA77"/>
<accession>A0A8I0LA77</accession>
<proteinExistence type="predicted"/>
<comment type="caution">
    <text evidence="2">The sequence shown here is derived from an EMBL/GenBank/DDBJ whole genome shotgun (WGS) entry which is preliminary data.</text>
</comment>
<evidence type="ECO:0000313" key="2">
    <source>
        <dbReference type="EMBL" id="MBD4338997.1"/>
    </source>
</evidence>
<sequence length="80" mass="9066">FQPVLDAWYYGAAFIIIASVLITLINVIRAFNVLTTRKLPQFATHKGGDDRARNNYKSPFLHCIKCMCSALFTLFLLVTI</sequence>
<gene>
    <name evidence="2" type="ORF">GUH15_23665</name>
</gene>
<evidence type="ECO:0000313" key="3">
    <source>
        <dbReference type="Proteomes" id="UP000653002"/>
    </source>
</evidence>
<evidence type="ECO:0000256" key="1">
    <source>
        <dbReference type="SAM" id="Phobius"/>
    </source>
</evidence>
<feature type="non-terminal residue" evidence="2">
    <location>
        <position position="80"/>
    </location>
</feature>
<feature type="non-terminal residue" evidence="2">
    <location>
        <position position="1"/>
    </location>
</feature>
<keyword evidence="1" id="KW-1133">Transmembrane helix</keyword>
<feature type="transmembrane region" description="Helical" evidence="1">
    <location>
        <begin position="7"/>
        <end position="28"/>
    </location>
</feature>